<dbReference type="STRING" id="443152.MDG893_20579"/>
<dbReference type="EMBL" id="ABCP01000013">
    <property type="protein sequence ID" value="EDM47754.1"/>
    <property type="molecule type" value="Genomic_DNA"/>
</dbReference>
<comment type="caution">
    <text evidence="1">The sequence shown here is derived from an EMBL/GenBank/DDBJ whole genome shotgun (WGS) entry which is preliminary data.</text>
</comment>
<keyword evidence="2" id="KW-1185">Reference proteome</keyword>
<reference evidence="1 2" key="1">
    <citation type="submission" date="2007-06" db="EMBL/GenBank/DDBJ databases">
        <authorList>
            <person name="Green D."/>
            <person name="Ferriera S."/>
            <person name="Johnson J."/>
            <person name="Kravitz S."/>
            <person name="Beeson K."/>
            <person name="Sutton G."/>
            <person name="Rogers Y.-H."/>
            <person name="Friedman R."/>
            <person name="Frazier M."/>
            <person name="Venter J.C."/>
        </authorList>
    </citation>
    <scope>NUCLEOTIDE SEQUENCE [LARGE SCALE GENOMIC DNA]</scope>
    <source>
        <strain evidence="1 2">DG893</strain>
    </source>
</reference>
<dbReference type="RefSeq" id="WP_007153789.1">
    <property type="nucleotide sequence ID" value="NZ_ABCP01000013.1"/>
</dbReference>
<evidence type="ECO:0000313" key="2">
    <source>
        <dbReference type="Proteomes" id="UP000005856"/>
    </source>
</evidence>
<accession>A6F0J3</accession>
<dbReference type="OrthoDB" id="6039265at2"/>
<dbReference type="Pfam" id="PF16460">
    <property type="entry name" value="Phage_TTP_11"/>
    <property type="match status" value="1"/>
</dbReference>
<evidence type="ECO:0000313" key="1">
    <source>
        <dbReference type="EMBL" id="EDM47754.1"/>
    </source>
</evidence>
<dbReference type="AlphaFoldDB" id="A6F0J3"/>
<name>A6F0J3_9GAMM</name>
<dbReference type="Gene3D" id="4.10.410.40">
    <property type="match status" value="1"/>
</dbReference>
<organism evidence="1 2">
    <name type="scientific">Marinobacter algicola DG893</name>
    <dbReference type="NCBI Taxonomy" id="443152"/>
    <lineage>
        <taxon>Bacteria</taxon>
        <taxon>Pseudomonadati</taxon>
        <taxon>Pseudomonadota</taxon>
        <taxon>Gammaproteobacteria</taxon>
        <taxon>Pseudomonadales</taxon>
        <taxon>Marinobacteraceae</taxon>
        <taxon>Marinobacter</taxon>
    </lineage>
</organism>
<sequence>MSVLAQGTHVFFLDTSGGTPVVTRAECATSLTPGGDPADQIEDTCLEDFERSYQSGLRTPGQATMGINADPKMASHLTLYNLSRMNPSPKIPWAVGWSDGEGEPGYGSPVKSVSVDAGGTGYGSPTVTFSDPEDSNGVKAEGTVETDGDAVTGITITNPGSGYRSAPTVTISGAGSGATATATLGDVDLVCPDSRTWFKFRGYVSDFPFDFSQNTVVTTEVSIQRSGSSQWIKKAST</sequence>
<gene>
    <name evidence="1" type="ORF">MDG893_20579</name>
</gene>
<dbReference type="InterPro" id="IPR032495">
    <property type="entry name" value="Phage_TTP_11"/>
</dbReference>
<proteinExistence type="predicted"/>
<protein>
    <submittedName>
        <fullName evidence="1">Major tail protein, putative</fullName>
    </submittedName>
</protein>
<dbReference type="Proteomes" id="UP000005856">
    <property type="component" value="Unassembled WGS sequence"/>
</dbReference>
<dbReference type="eggNOG" id="ENOG5030F9B">
    <property type="taxonomic scope" value="Bacteria"/>
</dbReference>